<evidence type="ECO:0000256" key="8">
    <source>
        <dbReference type="ARBA" id="ARBA00023180"/>
    </source>
</evidence>
<proteinExistence type="inferred from homology"/>
<keyword evidence="13" id="KW-1185">Reference proteome</keyword>
<feature type="transmembrane region" description="Helical" evidence="11">
    <location>
        <begin position="167"/>
        <end position="187"/>
    </location>
</feature>
<comment type="similarity">
    <text evidence="2">Belongs to the tetraspanin (TM4SF) family.</text>
</comment>
<dbReference type="PANTHER" id="PTHR19282:SF487">
    <property type="entry name" value="CD151 ANTIGEN"/>
    <property type="match status" value="1"/>
</dbReference>
<dbReference type="EMBL" id="CADEAL010004247">
    <property type="protein sequence ID" value="CAB1455279.1"/>
    <property type="molecule type" value="Genomic_DNA"/>
</dbReference>
<protein>
    <recommendedName>
        <fullName evidence="14">Tetraspanin</fullName>
    </recommendedName>
</protein>
<dbReference type="GO" id="GO:0016477">
    <property type="term" value="P:cell migration"/>
    <property type="evidence" value="ECO:0007669"/>
    <property type="project" value="TreeGrafter"/>
</dbReference>
<keyword evidence="6 11" id="KW-0472">Membrane</keyword>
<evidence type="ECO:0000313" key="13">
    <source>
        <dbReference type="Proteomes" id="UP001153269"/>
    </source>
</evidence>
<feature type="transmembrane region" description="Helical" evidence="11">
    <location>
        <begin position="329"/>
        <end position="352"/>
    </location>
</feature>
<evidence type="ECO:0000256" key="1">
    <source>
        <dbReference type="ARBA" id="ARBA00004651"/>
    </source>
</evidence>
<dbReference type="InterPro" id="IPR008952">
    <property type="entry name" value="Tetraspanin_EC2_sf"/>
</dbReference>
<sequence length="360" mass="39767">MTGSSLKLSELLLCLLQDYDELSQITSGGNHRPGTEEQPRNSEGVPGWSQQPQPPLSLSAPHRDSSRPPAPLGCQRTLLSEESGPKPGHVQDISPGIVHLCSPTDGSMGAYEEKKEACGTICLKYLLFTFNFLFWVAGGIVMAVGVWTLVEKSDYISLLSSKTYAASAYILVLAGAIVMVTGVLGCCATFKEERRLLRVYFVLLLCIFLLEILAGVLAYIYYQQLNEELKQNLRETMTQKYQQKSHEGITRAVDKLQQEFKCCGSNSSSDWAASIWIRSGESNHREVPDSCCKTQTEFCGRRSHPSNIYKVEGGCITQLEKFILDHLKIIGAVGVGIACVQIIGMVFTCCLYRSLKAEPY</sequence>
<keyword evidence="4 11" id="KW-0812">Transmembrane</keyword>
<evidence type="ECO:0000256" key="9">
    <source>
        <dbReference type="ARBA" id="ARBA00023288"/>
    </source>
</evidence>
<dbReference type="PRINTS" id="PR00259">
    <property type="entry name" value="TMFOUR"/>
</dbReference>
<evidence type="ECO:0000256" key="7">
    <source>
        <dbReference type="ARBA" id="ARBA00023139"/>
    </source>
</evidence>
<feature type="region of interest" description="Disordered" evidence="10">
    <location>
        <begin position="24"/>
        <end position="94"/>
    </location>
</feature>
<dbReference type="GO" id="GO:0005886">
    <property type="term" value="C:plasma membrane"/>
    <property type="evidence" value="ECO:0007669"/>
    <property type="project" value="UniProtKB-SubCell"/>
</dbReference>
<feature type="transmembrane region" description="Helical" evidence="11">
    <location>
        <begin position="125"/>
        <end position="147"/>
    </location>
</feature>
<name>A0A9N7ZB56_PLEPL</name>
<accession>A0A9N7ZB56</accession>
<comment type="subcellular location">
    <subcellularLocation>
        <location evidence="1">Cell membrane</location>
        <topology evidence="1">Multi-pass membrane protein</topology>
    </subcellularLocation>
</comment>
<dbReference type="AlphaFoldDB" id="A0A9N7ZB56"/>
<evidence type="ECO:0000256" key="10">
    <source>
        <dbReference type="SAM" id="MobiDB-lite"/>
    </source>
</evidence>
<keyword evidence="9" id="KW-0449">Lipoprotein</keyword>
<dbReference type="Pfam" id="PF00335">
    <property type="entry name" value="Tetraspanin"/>
    <property type="match status" value="1"/>
</dbReference>
<evidence type="ECO:0000256" key="4">
    <source>
        <dbReference type="ARBA" id="ARBA00022692"/>
    </source>
</evidence>
<keyword evidence="5 11" id="KW-1133">Transmembrane helix</keyword>
<gene>
    <name evidence="12" type="ORF">PLEPLA_LOCUS43054</name>
</gene>
<keyword evidence="8" id="KW-0325">Glycoprotein</keyword>
<evidence type="ECO:0008006" key="14">
    <source>
        <dbReference type="Google" id="ProtNLM"/>
    </source>
</evidence>
<keyword evidence="7" id="KW-0564">Palmitate</keyword>
<evidence type="ECO:0000313" key="12">
    <source>
        <dbReference type="EMBL" id="CAB1455279.1"/>
    </source>
</evidence>
<dbReference type="PANTHER" id="PTHR19282">
    <property type="entry name" value="TETRASPANIN"/>
    <property type="match status" value="1"/>
</dbReference>
<dbReference type="Proteomes" id="UP001153269">
    <property type="component" value="Unassembled WGS sequence"/>
</dbReference>
<evidence type="ECO:0000256" key="11">
    <source>
        <dbReference type="SAM" id="Phobius"/>
    </source>
</evidence>
<comment type="caution">
    <text evidence="12">The sequence shown here is derived from an EMBL/GenBank/DDBJ whole genome shotgun (WGS) entry which is preliminary data.</text>
</comment>
<dbReference type="CDD" id="cd03155">
    <property type="entry name" value="CD151_like_LEL"/>
    <property type="match status" value="1"/>
</dbReference>
<evidence type="ECO:0000256" key="5">
    <source>
        <dbReference type="ARBA" id="ARBA00022989"/>
    </source>
</evidence>
<dbReference type="Gene3D" id="1.10.1450.10">
    <property type="entry name" value="Tetraspanin"/>
    <property type="match status" value="1"/>
</dbReference>
<reference evidence="12" key="1">
    <citation type="submission" date="2020-03" db="EMBL/GenBank/DDBJ databases">
        <authorList>
            <person name="Weist P."/>
        </authorList>
    </citation>
    <scope>NUCLEOTIDE SEQUENCE</scope>
</reference>
<evidence type="ECO:0000256" key="2">
    <source>
        <dbReference type="ARBA" id="ARBA00006840"/>
    </source>
</evidence>
<feature type="transmembrane region" description="Helical" evidence="11">
    <location>
        <begin position="199"/>
        <end position="222"/>
    </location>
</feature>
<dbReference type="InterPro" id="IPR018499">
    <property type="entry name" value="Tetraspanin/Peripherin"/>
</dbReference>
<dbReference type="FunFam" id="1.10.1450.10:FF:000005">
    <property type="entry name" value="Tetraspanin"/>
    <property type="match status" value="1"/>
</dbReference>
<dbReference type="SUPFAM" id="SSF48652">
    <property type="entry name" value="Tetraspanin"/>
    <property type="match status" value="1"/>
</dbReference>
<evidence type="ECO:0000256" key="3">
    <source>
        <dbReference type="ARBA" id="ARBA00022475"/>
    </source>
</evidence>
<organism evidence="12 13">
    <name type="scientific">Pleuronectes platessa</name>
    <name type="common">European plaice</name>
    <dbReference type="NCBI Taxonomy" id="8262"/>
    <lineage>
        <taxon>Eukaryota</taxon>
        <taxon>Metazoa</taxon>
        <taxon>Chordata</taxon>
        <taxon>Craniata</taxon>
        <taxon>Vertebrata</taxon>
        <taxon>Euteleostomi</taxon>
        <taxon>Actinopterygii</taxon>
        <taxon>Neopterygii</taxon>
        <taxon>Teleostei</taxon>
        <taxon>Neoteleostei</taxon>
        <taxon>Acanthomorphata</taxon>
        <taxon>Carangaria</taxon>
        <taxon>Pleuronectiformes</taxon>
        <taxon>Pleuronectoidei</taxon>
        <taxon>Pleuronectidae</taxon>
        <taxon>Pleuronectes</taxon>
    </lineage>
</organism>
<keyword evidence="3" id="KW-1003">Cell membrane</keyword>
<evidence type="ECO:0000256" key="6">
    <source>
        <dbReference type="ARBA" id="ARBA00023136"/>
    </source>
</evidence>